<sequence length="67" mass="7132">MLWSTVIASICTLENIGTDELQRAQTSVNEVSAPNGPEEVSKSDFMKETGVVLKTTGAESIACCALR</sequence>
<evidence type="ECO:0000313" key="1">
    <source>
        <dbReference type="EMBL" id="KAG7335120.1"/>
    </source>
</evidence>
<name>A0A9D3SU79_9TELE</name>
<keyword evidence="2" id="KW-1185">Reference proteome</keyword>
<comment type="caution">
    <text evidence="1">The sequence shown here is derived from an EMBL/GenBank/DDBJ whole genome shotgun (WGS) entry which is preliminary data.</text>
</comment>
<dbReference type="Proteomes" id="UP000824219">
    <property type="component" value="Linkage Group LG02"/>
</dbReference>
<accession>A0A9D3SU79</accession>
<reference evidence="1 2" key="1">
    <citation type="submission" date="2021-06" db="EMBL/GenBank/DDBJ databases">
        <title>Chromosome-level genome assembly of the red-tail catfish (Hemibagrus wyckioides).</title>
        <authorList>
            <person name="Shao F."/>
        </authorList>
    </citation>
    <scope>NUCLEOTIDE SEQUENCE [LARGE SCALE GENOMIC DNA]</scope>
    <source>
        <strain evidence="1">EC202008001</strain>
        <tissue evidence="1">Blood</tissue>
    </source>
</reference>
<proteinExistence type="predicted"/>
<organism evidence="1 2">
    <name type="scientific">Hemibagrus wyckioides</name>
    <dbReference type="NCBI Taxonomy" id="337641"/>
    <lineage>
        <taxon>Eukaryota</taxon>
        <taxon>Metazoa</taxon>
        <taxon>Chordata</taxon>
        <taxon>Craniata</taxon>
        <taxon>Vertebrata</taxon>
        <taxon>Euteleostomi</taxon>
        <taxon>Actinopterygii</taxon>
        <taxon>Neopterygii</taxon>
        <taxon>Teleostei</taxon>
        <taxon>Ostariophysi</taxon>
        <taxon>Siluriformes</taxon>
        <taxon>Bagridae</taxon>
        <taxon>Hemibagrus</taxon>
    </lineage>
</organism>
<dbReference type="AlphaFoldDB" id="A0A9D3SU79"/>
<gene>
    <name evidence="1" type="ORF">KOW79_001716</name>
</gene>
<evidence type="ECO:0000313" key="2">
    <source>
        <dbReference type="Proteomes" id="UP000824219"/>
    </source>
</evidence>
<dbReference type="EMBL" id="JAHKSW010000002">
    <property type="protein sequence ID" value="KAG7335120.1"/>
    <property type="molecule type" value="Genomic_DNA"/>
</dbReference>
<protein>
    <submittedName>
        <fullName evidence="1">Uncharacterized protein</fullName>
    </submittedName>
</protein>